<organism evidence="1 2">
    <name type="scientific">Cercophora newfieldiana</name>
    <dbReference type="NCBI Taxonomy" id="92897"/>
    <lineage>
        <taxon>Eukaryota</taxon>
        <taxon>Fungi</taxon>
        <taxon>Dikarya</taxon>
        <taxon>Ascomycota</taxon>
        <taxon>Pezizomycotina</taxon>
        <taxon>Sordariomycetes</taxon>
        <taxon>Sordariomycetidae</taxon>
        <taxon>Sordariales</taxon>
        <taxon>Lasiosphaeriaceae</taxon>
        <taxon>Cercophora</taxon>
    </lineage>
</organism>
<proteinExistence type="predicted"/>
<protein>
    <submittedName>
        <fullName evidence="1">Uncharacterized protein</fullName>
    </submittedName>
</protein>
<dbReference type="AlphaFoldDB" id="A0AA39YJZ7"/>
<comment type="caution">
    <text evidence="1">The sequence shown here is derived from an EMBL/GenBank/DDBJ whole genome shotgun (WGS) entry which is preliminary data.</text>
</comment>
<evidence type="ECO:0000313" key="1">
    <source>
        <dbReference type="EMBL" id="KAK0652916.1"/>
    </source>
</evidence>
<gene>
    <name evidence="1" type="ORF">B0T16DRAFT_107429</name>
</gene>
<name>A0AA39YJZ7_9PEZI</name>
<reference evidence="1" key="1">
    <citation type="submission" date="2023-06" db="EMBL/GenBank/DDBJ databases">
        <title>Genome-scale phylogeny and comparative genomics of the fungal order Sordariales.</title>
        <authorList>
            <consortium name="Lawrence Berkeley National Laboratory"/>
            <person name="Hensen N."/>
            <person name="Bonometti L."/>
            <person name="Westerberg I."/>
            <person name="Brannstrom I.O."/>
            <person name="Guillou S."/>
            <person name="Cros-Aarteil S."/>
            <person name="Calhoun S."/>
            <person name="Haridas S."/>
            <person name="Kuo A."/>
            <person name="Mondo S."/>
            <person name="Pangilinan J."/>
            <person name="Riley R."/>
            <person name="Labutti K."/>
            <person name="Andreopoulos B."/>
            <person name="Lipzen A."/>
            <person name="Chen C."/>
            <person name="Yanf M."/>
            <person name="Daum C."/>
            <person name="Ng V."/>
            <person name="Clum A."/>
            <person name="Steindorff A."/>
            <person name="Ohm R."/>
            <person name="Martin F."/>
            <person name="Silar P."/>
            <person name="Natvig D."/>
            <person name="Lalanne C."/>
            <person name="Gautier V."/>
            <person name="Ament-Velasquez S.L."/>
            <person name="Kruys A."/>
            <person name="Hutchinson M.I."/>
            <person name="Powell A.J."/>
            <person name="Barry K."/>
            <person name="Miller A.N."/>
            <person name="Grigoriev I.V."/>
            <person name="Debuchy R."/>
            <person name="Gladieux P."/>
            <person name="Thoren M.H."/>
            <person name="Johannesson H."/>
        </authorList>
    </citation>
    <scope>NUCLEOTIDE SEQUENCE</scope>
    <source>
        <strain evidence="1">SMH2532-1</strain>
    </source>
</reference>
<evidence type="ECO:0000313" key="2">
    <source>
        <dbReference type="Proteomes" id="UP001174936"/>
    </source>
</evidence>
<dbReference type="EMBL" id="JAULSV010000002">
    <property type="protein sequence ID" value="KAK0652916.1"/>
    <property type="molecule type" value="Genomic_DNA"/>
</dbReference>
<dbReference type="Proteomes" id="UP001174936">
    <property type="component" value="Unassembled WGS sequence"/>
</dbReference>
<keyword evidence="2" id="KW-1185">Reference proteome</keyword>
<sequence length="214" mass="23615">MANSPLHSTYGTHGFAEHDVVPPVLLAPCTNDGRPPRSCLRLSSASHPRTEPPRRSAISHGFIHVQHHLAGRHRSRALVRHEGRCCGLMMGDSDDDRKVASVCSINLSTHFVSRLHTHLPNPRRRANVFNIAGAAVCLHGVSFTGYRGLYSRIVQYDDGQPEHTAKSPCPWWCLALSVVRGQGPCYDCVFVRAVTRRAGRFKGDRSPGLLTPRS</sequence>
<accession>A0AA39YJZ7</accession>